<protein>
    <submittedName>
        <fullName evidence="8">mRNA interferase toxin HicA</fullName>
        <ecNumber evidence="8">3.1.-.-</ecNumber>
    </submittedName>
</protein>
<sequence length="60" mass="6775">MTYNEFVRWLKKMGVEVSKGKGRHSMKATYNGKTVPLPFHGAKEIGEGVRKTIIKQLGLK</sequence>
<keyword evidence="7" id="KW-0346">Stress response</keyword>
<evidence type="ECO:0000256" key="5">
    <source>
        <dbReference type="ARBA" id="ARBA00022801"/>
    </source>
</evidence>
<dbReference type="GO" id="GO:0016787">
    <property type="term" value="F:hydrolase activity"/>
    <property type="evidence" value="ECO:0007669"/>
    <property type="project" value="UniProtKB-KW"/>
</dbReference>
<dbReference type="Pfam" id="PF07927">
    <property type="entry name" value="HicA_toxin"/>
    <property type="match status" value="1"/>
</dbReference>
<keyword evidence="4" id="KW-0255">Endonuclease</keyword>
<evidence type="ECO:0000313" key="8">
    <source>
        <dbReference type="EMBL" id="QKS24205.1"/>
    </source>
</evidence>
<dbReference type="EMBL" id="CP054580">
    <property type="protein sequence ID" value="QKS24205.1"/>
    <property type="molecule type" value="Genomic_DNA"/>
</dbReference>
<evidence type="ECO:0000256" key="7">
    <source>
        <dbReference type="ARBA" id="ARBA00023016"/>
    </source>
</evidence>
<dbReference type="AlphaFoldDB" id="A0AAP9NMA0"/>
<gene>
    <name evidence="8" type="ORF">FX987_01979</name>
</gene>
<dbReference type="Proteomes" id="UP000509761">
    <property type="component" value="Chromosome"/>
</dbReference>
<dbReference type="GO" id="GO:0004519">
    <property type="term" value="F:endonuclease activity"/>
    <property type="evidence" value="ECO:0007669"/>
    <property type="project" value="UniProtKB-KW"/>
</dbReference>
<organism evidence="8 9">
    <name type="scientific">Vreelandella titanicae</name>
    <dbReference type="NCBI Taxonomy" id="664683"/>
    <lineage>
        <taxon>Bacteria</taxon>
        <taxon>Pseudomonadati</taxon>
        <taxon>Pseudomonadota</taxon>
        <taxon>Gammaproteobacteria</taxon>
        <taxon>Oceanospirillales</taxon>
        <taxon>Halomonadaceae</taxon>
        <taxon>Vreelandella</taxon>
    </lineage>
</organism>
<keyword evidence="2" id="KW-1277">Toxin-antitoxin system</keyword>
<proteinExistence type="inferred from homology"/>
<keyword evidence="3" id="KW-0540">Nuclease</keyword>
<evidence type="ECO:0000256" key="1">
    <source>
        <dbReference type="ARBA" id="ARBA00006620"/>
    </source>
</evidence>
<evidence type="ECO:0000256" key="6">
    <source>
        <dbReference type="ARBA" id="ARBA00022884"/>
    </source>
</evidence>
<dbReference type="SUPFAM" id="SSF54786">
    <property type="entry name" value="YcfA/nrd intein domain"/>
    <property type="match status" value="1"/>
</dbReference>
<reference evidence="8 9" key="1">
    <citation type="submission" date="2019-12" db="EMBL/GenBank/DDBJ databases">
        <title>Genome sequencing and assembly of endphytes of Porphyra tenera.</title>
        <authorList>
            <person name="Park J.M."/>
            <person name="Shin R."/>
            <person name="Jo S.H."/>
        </authorList>
    </citation>
    <scope>NUCLEOTIDE SEQUENCE [LARGE SCALE GENOMIC DNA]</scope>
    <source>
        <strain evidence="8 9">GPM3</strain>
    </source>
</reference>
<dbReference type="InterPro" id="IPR012933">
    <property type="entry name" value="HicA_mRNA_interferase"/>
</dbReference>
<keyword evidence="9" id="KW-1185">Reference proteome</keyword>
<keyword evidence="6" id="KW-0694">RNA-binding</keyword>
<dbReference type="EC" id="3.1.-.-" evidence="8"/>
<evidence type="ECO:0000256" key="3">
    <source>
        <dbReference type="ARBA" id="ARBA00022722"/>
    </source>
</evidence>
<dbReference type="Gene3D" id="3.30.920.30">
    <property type="entry name" value="Hypothetical protein"/>
    <property type="match status" value="1"/>
</dbReference>
<evidence type="ECO:0000313" key="9">
    <source>
        <dbReference type="Proteomes" id="UP000509761"/>
    </source>
</evidence>
<dbReference type="RefSeq" id="WP_053857027.1">
    <property type="nucleotide sequence ID" value="NZ_CP054580.1"/>
</dbReference>
<dbReference type="GO" id="GO:0003729">
    <property type="term" value="F:mRNA binding"/>
    <property type="evidence" value="ECO:0007669"/>
    <property type="project" value="InterPro"/>
</dbReference>
<name>A0AAP9NMA0_9GAMM</name>
<evidence type="ECO:0000256" key="4">
    <source>
        <dbReference type="ARBA" id="ARBA00022759"/>
    </source>
</evidence>
<dbReference type="InterPro" id="IPR038570">
    <property type="entry name" value="HicA_sf"/>
</dbReference>
<evidence type="ECO:0000256" key="2">
    <source>
        <dbReference type="ARBA" id="ARBA00022649"/>
    </source>
</evidence>
<keyword evidence="5 8" id="KW-0378">Hydrolase</keyword>
<comment type="similarity">
    <text evidence="1">Belongs to the HicA mRNA interferase family.</text>
</comment>
<accession>A0AAP9NMA0</accession>